<feature type="region of interest" description="Disordered" evidence="1">
    <location>
        <begin position="145"/>
        <end position="214"/>
    </location>
</feature>
<evidence type="ECO:0000313" key="3">
    <source>
        <dbReference type="Proteomes" id="UP000789396"/>
    </source>
</evidence>
<name>A0A9N9K620_9GLOM</name>
<dbReference type="Proteomes" id="UP000789396">
    <property type="component" value="Unassembled WGS sequence"/>
</dbReference>
<comment type="caution">
    <text evidence="2">The sequence shown here is derived from an EMBL/GenBank/DDBJ whole genome shotgun (WGS) entry which is preliminary data.</text>
</comment>
<accession>A0A9N9K620</accession>
<dbReference type="AlphaFoldDB" id="A0A9N9K620"/>
<protein>
    <submittedName>
        <fullName evidence="2">19891_t:CDS:1</fullName>
    </submittedName>
</protein>
<feature type="compositionally biased region" description="Low complexity" evidence="1">
    <location>
        <begin position="182"/>
        <end position="194"/>
    </location>
</feature>
<dbReference type="EMBL" id="CAJVPZ010082473">
    <property type="protein sequence ID" value="CAG8809217.1"/>
    <property type="molecule type" value="Genomic_DNA"/>
</dbReference>
<feature type="non-terminal residue" evidence="2">
    <location>
        <position position="1"/>
    </location>
</feature>
<keyword evidence="3" id="KW-1185">Reference proteome</keyword>
<sequence length="214" mass="23344">SPRQLSVSQDPFKNSGETLHPASQSSRPGFSRQSTESASKNIHHSSTNDPSPQLSRPGFSKRPTDPIPKKAPLSTTITDPEKLRKMQALEEILASSDAKNERKVQKFENVMAYTEHDGKKARVGKNRTLKTAIITSTTAMASPSVIPVEPITSTENNNNNKIQETSSSSSHGQENVLPNVVSTSRTSSPTSLESDYYEDEPETLEPPRGLIGDD</sequence>
<feature type="region of interest" description="Disordered" evidence="1">
    <location>
        <begin position="1"/>
        <end position="82"/>
    </location>
</feature>
<gene>
    <name evidence="2" type="ORF">RFULGI_LOCUS18564</name>
</gene>
<feature type="non-terminal residue" evidence="2">
    <location>
        <position position="214"/>
    </location>
</feature>
<feature type="compositionally biased region" description="Polar residues" evidence="1">
    <location>
        <begin position="151"/>
        <end position="173"/>
    </location>
</feature>
<feature type="compositionally biased region" description="Polar residues" evidence="1">
    <location>
        <begin position="1"/>
        <end position="54"/>
    </location>
</feature>
<organism evidence="2 3">
    <name type="scientific">Racocetra fulgida</name>
    <dbReference type="NCBI Taxonomy" id="60492"/>
    <lineage>
        <taxon>Eukaryota</taxon>
        <taxon>Fungi</taxon>
        <taxon>Fungi incertae sedis</taxon>
        <taxon>Mucoromycota</taxon>
        <taxon>Glomeromycotina</taxon>
        <taxon>Glomeromycetes</taxon>
        <taxon>Diversisporales</taxon>
        <taxon>Gigasporaceae</taxon>
        <taxon>Racocetra</taxon>
    </lineage>
</organism>
<reference evidence="2" key="1">
    <citation type="submission" date="2021-06" db="EMBL/GenBank/DDBJ databases">
        <authorList>
            <person name="Kallberg Y."/>
            <person name="Tangrot J."/>
            <person name="Rosling A."/>
        </authorList>
    </citation>
    <scope>NUCLEOTIDE SEQUENCE</scope>
    <source>
        <strain evidence="2">IN212</strain>
    </source>
</reference>
<evidence type="ECO:0000256" key="1">
    <source>
        <dbReference type="SAM" id="MobiDB-lite"/>
    </source>
</evidence>
<evidence type="ECO:0000313" key="2">
    <source>
        <dbReference type="EMBL" id="CAG8809217.1"/>
    </source>
</evidence>
<proteinExistence type="predicted"/>